<dbReference type="InterPro" id="IPR040850">
    <property type="entry name" value="Knl1_RWD_C"/>
</dbReference>
<gene>
    <name evidence="3" type="ORF">B0T19DRAFT_489702</name>
</gene>
<sequence>MSSQGEVTLPATRRTRKSIGGRSPNKRPSDKENATVDLGSTMAAGRKKSRSKSIGPGGFDILKSGNGNRRASLAVPSRPPPRSILKPTIPLLPEIPPHKPKQTSALIDLGETPGTESAPNSSEGTKVALRTEEEQQAAARERDERERLQMEKEIKEIKDRREARRKSLANRRVSFAAEATLHTFHEEYALDQSGANNPARRGSSAPAPQDPSDSDASETPSTPPEQIEDPIPESPTDQRELHQKKRRRSSGAASLHFNNSTDDDTIASTVYDSDFENADSVAEINGEEMMDSSDDSDEDDGTMMTVEAEEMTSASIASARSGFSPDDSGSLDENLRLAARTAATQGVDDEEEEIIAGFGGWGKKKNSPERVNRPVAPETDEITASHNVPGSFPDEQDQGSDMEMDMEMEMEVDMDMDMEMTKAVGGILRAAVAPPTKVENEDLDMDADMDMDMSMDVTKALGGILTKPKPQNRRKSMRSKPQPVSEDVTSFGDQTMEFTMAVGGIQHGRVSDGSHADTEVNEDMSMELTTAVGGVLLRGISSSGAQPGQRRIIAADIEADSETSIMDMTVAVGRILPGESAREDCGDETMGMDMTMVVGGIIKQTSAFNSTSASNPAVEEVEGPDSAEVDAQSSPIRQISTAADENGSHGIIEFTGQGLRRSRSPSHAAPPPPLLPALAMSSSPLKSPSPIRATAPPTIMPARAASSSPLRSPSPKRNVPPPVVMSSRAASSSPIRSPSPKRNVAAPVAIPPRAASSSPLRSPTPKKSTLTPAMAASKIVSSSPLRSPSPKRSSAPASRTPTQATPSIIDSRSNSPVRDASPRANITPRSPTKSRLFNLDPNTGANTPRVILTPQRRRLSGLGVDRPGLGSPRVAEIFDRRESIGDAAAEFTPYQPIDIRRAVAFADPRIIEAEIDKERQDEEDRENSRRILEREADGFQDDHEATVNLKEMIQGLSPKKQPLRGRKSLHVGSAMGVLGKRPAELDEDDEGEERDGVKRLKGHQGSPVKNVRLRSPPSKAETTTGRKTRSSRMAQNDEDTITPSTTKSPERATTPKNQGRFMNIDDDQPTNTFSFERTTSMDEFREQQDDDGERMHLQDFLNMTSIRFMELTTTKRRHTIVPSAPRSSTAGDGDEEISLEKCVIAGACTVPMLELYQHSCRELKKYISEGRRIVRDIESETFEENPPLFREYMSASPEFKILMDNQFKNVKSHARLLSKAMWYEWRMKLQDGLKEGLVKISEGMAEDDKLFRKQQGLLSSVLPAMVKRFEALEREHEDLVAVAQELAECDPAELEEAREELVSLDAGIAEKSKKITELRRHLAESESIIESSLNLKQQCLDDIKEAERIREECRGWSSTEISALKAKVDKLEKQQGWAITGITGSMVSMTYKREIELVFDIASFQTTTTSPKTQDNSSVIDLWYIAAQRERNPIPATPERDFYLQCIRDAVRGLDKPHTRPTQLLDMVGAAWEQARHVAQHVRLLNLTFPTSVARTSDTAIKITCSLLLVPLKTRVEVGITLRSVAASGESVEVAVIPDARVVYGEGFGVGKMTEFLAGKIGGKVLGGVDGEGKEGGGGEWCEVVSELGRRLKVKGAKAGVGKQVEG</sequence>
<feature type="compositionally biased region" description="Low complexity" evidence="1">
    <location>
        <begin position="676"/>
        <end position="690"/>
    </location>
</feature>
<feature type="compositionally biased region" description="Basic and acidic residues" evidence="1">
    <location>
        <begin position="129"/>
        <end position="162"/>
    </location>
</feature>
<accession>A0AAE0MLJ9</accession>
<dbReference type="Proteomes" id="UP001286456">
    <property type="component" value="Unassembled WGS sequence"/>
</dbReference>
<keyword evidence="4" id="KW-1185">Reference proteome</keyword>
<dbReference type="Pfam" id="PF18210">
    <property type="entry name" value="Knl1_RWD_C"/>
    <property type="match status" value="1"/>
</dbReference>
<reference evidence="3" key="2">
    <citation type="submission" date="2023-06" db="EMBL/GenBank/DDBJ databases">
        <authorList>
            <consortium name="Lawrence Berkeley National Laboratory"/>
            <person name="Haridas S."/>
            <person name="Hensen N."/>
            <person name="Bonometti L."/>
            <person name="Westerberg I."/>
            <person name="Brannstrom I.O."/>
            <person name="Guillou S."/>
            <person name="Cros-Aarteil S."/>
            <person name="Calhoun S."/>
            <person name="Kuo A."/>
            <person name="Mondo S."/>
            <person name="Pangilinan J."/>
            <person name="Riley R."/>
            <person name="Labutti K."/>
            <person name="Andreopoulos B."/>
            <person name="Lipzen A."/>
            <person name="Chen C."/>
            <person name="Yanf M."/>
            <person name="Daum C."/>
            <person name="Ng V."/>
            <person name="Clum A."/>
            <person name="Steindorff A."/>
            <person name="Ohm R."/>
            <person name="Martin F."/>
            <person name="Silar P."/>
            <person name="Natvig D."/>
            <person name="Lalanne C."/>
            <person name="Gautier V."/>
            <person name="Ament-Velasquez S.L."/>
            <person name="Kruys A."/>
            <person name="Hutchinson M.I."/>
            <person name="Powell A.J."/>
            <person name="Barry K."/>
            <person name="Miller A.N."/>
            <person name="Grigoriev I.V."/>
            <person name="Debuchy R."/>
            <person name="Gladieux P."/>
            <person name="Thoren M.H."/>
            <person name="Johannesson H."/>
        </authorList>
    </citation>
    <scope>NUCLEOTIDE SEQUENCE</scope>
    <source>
        <strain evidence="3">SMH4131-1</strain>
    </source>
</reference>
<evidence type="ECO:0000313" key="3">
    <source>
        <dbReference type="EMBL" id="KAK3336620.1"/>
    </source>
</evidence>
<dbReference type="PANTHER" id="PTHR28260">
    <property type="entry name" value="SPINDLE POLE BODY COMPONENT SPC105"/>
    <property type="match status" value="1"/>
</dbReference>
<evidence type="ECO:0000256" key="1">
    <source>
        <dbReference type="SAM" id="MobiDB-lite"/>
    </source>
</evidence>
<feature type="region of interest" description="Disordered" evidence="1">
    <location>
        <begin position="1"/>
        <end position="172"/>
    </location>
</feature>
<evidence type="ECO:0000259" key="2">
    <source>
        <dbReference type="SMART" id="SM00787"/>
    </source>
</evidence>
<dbReference type="InterPro" id="IPR033338">
    <property type="entry name" value="Spc105/Spc7"/>
</dbReference>
<feature type="domain" description="Spc7 kinetochore protein" evidence="2">
    <location>
        <begin position="1081"/>
        <end position="1400"/>
    </location>
</feature>
<comment type="caution">
    <text evidence="3">The sequence shown here is derived from an EMBL/GenBank/DDBJ whole genome shotgun (WGS) entry which is preliminary data.</text>
</comment>
<dbReference type="EMBL" id="JAUEPO010000001">
    <property type="protein sequence ID" value="KAK3336620.1"/>
    <property type="molecule type" value="Genomic_DNA"/>
</dbReference>
<feature type="compositionally biased region" description="Polar residues" evidence="1">
    <location>
        <begin position="256"/>
        <end position="271"/>
    </location>
</feature>
<name>A0AAE0MLJ9_9PEZI</name>
<feature type="region of interest" description="Disordered" evidence="1">
    <location>
        <begin position="657"/>
        <end position="848"/>
    </location>
</feature>
<dbReference type="GO" id="GO:0034501">
    <property type="term" value="P:protein localization to kinetochore"/>
    <property type="evidence" value="ECO:0007669"/>
    <property type="project" value="TreeGrafter"/>
</dbReference>
<feature type="compositionally biased region" description="Acidic residues" evidence="1">
    <location>
        <begin position="285"/>
        <end position="301"/>
    </location>
</feature>
<feature type="region of interest" description="Disordered" evidence="1">
    <location>
        <begin position="465"/>
        <end position="488"/>
    </location>
</feature>
<feature type="compositionally biased region" description="Acidic residues" evidence="1">
    <location>
        <begin position="619"/>
        <end position="628"/>
    </location>
</feature>
<evidence type="ECO:0000313" key="4">
    <source>
        <dbReference type="Proteomes" id="UP001286456"/>
    </source>
</evidence>
<feature type="compositionally biased region" description="Polar residues" evidence="1">
    <location>
        <begin position="114"/>
        <end position="124"/>
    </location>
</feature>
<dbReference type="Pfam" id="PF08317">
    <property type="entry name" value="Spc7"/>
    <property type="match status" value="1"/>
</dbReference>
<dbReference type="SMART" id="SM01315">
    <property type="entry name" value="Spc7_N"/>
    <property type="match status" value="1"/>
</dbReference>
<dbReference type="Pfam" id="PF15402">
    <property type="entry name" value="MELT_2"/>
    <property type="match status" value="6"/>
</dbReference>
<feature type="region of interest" description="Disordered" evidence="1">
    <location>
        <begin position="608"/>
        <end position="633"/>
    </location>
</feature>
<feature type="region of interest" description="Disordered" evidence="1">
    <location>
        <begin position="954"/>
        <end position="1072"/>
    </location>
</feature>
<feature type="compositionally biased region" description="Polar residues" evidence="1">
    <location>
        <begin position="827"/>
        <end position="846"/>
    </location>
</feature>
<dbReference type="GO" id="GO:0000776">
    <property type="term" value="C:kinetochore"/>
    <property type="evidence" value="ECO:0007669"/>
    <property type="project" value="TreeGrafter"/>
</dbReference>
<proteinExistence type="predicted"/>
<feature type="region of interest" description="Disordered" evidence="1">
    <location>
        <begin position="186"/>
        <end position="332"/>
    </location>
</feature>
<dbReference type="InterPro" id="IPR013253">
    <property type="entry name" value="Spc7_domain"/>
</dbReference>
<dbReference type="SMART" id="SM00787">
    <property type="entry name" value="Spc7"/>
    <property type="match status" value="1"/>
</dbReference>
<reference evidence="3" key="1">
    <citation type="journal article" date="2023" name="Mol. Phylogenet. Evol.">
        <title>Genome-scale phylogeny and comparative genomics of the fungal order Sordariales.</title>
        <authorList>
            <person name="Hensen N."/>
            <person name="Bonometti L."/>
            <person name="Westerberg I."/>
            <person name="Brannstrom I.O."/>
            <person name="Guillou S."/>
            <person name="Cros-Aarteil S."/>
            <person name="Calhoun S."/>
            <person name="Haridas S."/>
            <person name="Kuo A."/>
            <person name="Mondo S."/>
            <person name="Pangilinan J."/>
            <person name="Riley R."/>
            <person name="LaButti K."/>
            <person name="Andreopoulos B."/>
            <person name="Lipzen A."/>
            <person name="Chen C."/>
            <person name="Yan M."/>
            <person name="Daum C."/>
            <person name="Ng V."/>
            <person name="Clum A."/>
            <person name="Steindorff A."/>
            <person name="Ohm R.A."/>
            <person name="Martin F."/>
            <person name="Silar P."/>
            <person name="Natvig D.O."/>
            <person name="Lalanne C."/>
            <person name="Gautier V."/>
            <person name="Ament-Velasquez S.L."/>
            <person name="Kruys A."/>
            <person name="Hutchinson M.I."/>
            <person name="Powell A.J."/>
            <person name="Barry K."/>
            <person name="Miller A.N."/>
            <person name="Grigoriev I.V."/>
            <person name="Debuchy R."/>
            <person name="Gladieux P."/>
            <person name="Hiltunen Thoren M."/>
            <person name="Johannesson H."/>
        </authorList>
    </citation>
    <scope>NUCLEOTIDE SEQUENCE</scope>
    <source>
        <strain evidence="3">SMH4131-1</strain>
    </source>
</reference>
<organism evidence="3 4">
    <name type="scientific">Cercophora scortea</name>
    <dbReference type="NCBI Taxonomy" id="314031"/>
    <lineage>
        <taxon>Eukaryota</taxon>
        <taxon>Fungi</taxon>
        <taxon>Dikarya</taxon>
        <taxon>Ascomycota</taxon>
        <taxon>Pezizomycotina</taxon>
        <taxon>Sordariomycetes</taxon>
        <taxon>Sordariomycetidae</taxon>
        <taxon>Sordariales</taxon>
        <taxon>Lasiosphaeriaceae</taxon>
        <taxon>Cercophora</taxon>
    </lineage>
</organism>
<protein>
    <recommendedName>
        <fullName evidence="2">Spc7 kinetochore protein domain-containing protein</fullName>
    </recommendedName>
</protein>
<feature type="compositionally biased region" description="Low complexity" evidence="1">
    <location>
        <begin position="724"/>
        <end position="763"/>
    </location>
</feature>
<dbReference type="GO" id="GO:0007094">
    <property type="term" value="P:mitotic spindle assembly checkpoint signaling"/>
    <property type="evidence" value="ECO:0007669"/>
    <property type="project" value="TreeGrafter"/>
</dbReference>
<feature type="region of interest" description="Disordered" evidence="1">
    <location>
        <begin position="359"/>
        <end position="400"/>
    </location>
</feature>
<feature type="compositionally biased region" description="Polar residues" evidence="1">
    <location>
        <begin position="802"/>
        <end position="816"/>
    </location>
</feature>
<feature type="compositionally biased region" description="Low complexity" evidence="1">
    <location>
        <begin position="701"/>
        <end position="717"/>
    </location>
</feature>
<feature type="compositionally biased region" description="Low complexity" evidence="1">
    <location>
        <begin position="781"/>
        <end position="801"/>
    </location>
</feature>
<dbReference type="GO" id="GO:1990758">
    <property type="term" value="P:mitotic sister chromatid biorientation"/>
    <property type="evidence" value="ECO:0007669"/>
    <property type="project" value="TreeGrafter"/>
</dbReference>
<dbReference type="PANTHER" id="PTHR28260:SF1">
    <property type="entry name" value="SPINDLE POLE BODY COMPONENT SPC105"/>
    <property type="match status" value="1"/>
</dbReference>